<sequence length="189" mass="20166">MTGNLTFHVDRDGEFNVLTYKDGGCRPATPEEIELWDALLAPTKQPSSEPASVGVIAAGLAVIEADRAQTLTTEHVNTLDNAIKIQRGTLKPPQPSGEVTNVQWWLAELDQHGNPKLSDGAHSERAGADKAMYLIKNLGLDTKGKRWAVARVELFDPRPSSGGANMEAGATCRAMVNVARGQGGDHANG</sequence>
<accession>A0AA88Z2N0</accession>
<name>A0AA88Z2N0_BURCE</name>
<evidence type="ECO:0000313" key="2">
    <source>
        <dbReference type="Proteomes" id="UP000029575"/>
    </source>
</evidence>
<organism evidence="1 2">
    <name type="scientific">Burkholderia cepacia</name>
    <name type="common">Pseudomonas cepacia</name>
    <dbReference type="NCBI Taxonomy" id="292"/>
    <lineage>
        <taxon>Bacteria</taxon>
        <taxon>Pseudomonadati</taxon>
        <taxon>Pseudomonadota</taxon>
        <taxon>Betaproteobacteria</taxon>
        <taxon>Burkholderiales</taxon>
        <taxon>Burkholderiaceae</taxon>
        <taxon>Burkholderia</taxon>
        <taxon>Burkholderia cepacia complex</taxon>
    </lineage>
</organism>
<dbReference type="AlphaFoldDB" id="A0AA88Z2N0"/>
<comment type="caution">
    <text evidence="1">The sequence shown here is derived from an EMBL/GenBank/DDBJ whole genome shotgun (WGS) entry which is preliminary data.</text>
</comment>
<dbReference type="EMBL" id="JPGD01000005">
    <property type="protein sequence ID" value="KGB99554.1"/>
    <property type="molecule type" value="Genomic_DNA"/>
</dbReference>
<proteinExistence type="predicted"/>
<protein>
    <submittedName>
        <fullName evidence="1">Uncharacterized protein</fullName>
    </submittedName>
</protein>
<dbReference type="RefSeq" id="WP_034207184.1">
    <property type="nucleotide sequence ID" value="NZ_KN150854.1"/>
</dbReference>
<reference evidence="1 2" key="1">
    <citation type="submission" date="2014-06" db="EMBL/GenBank/DDBJ databases">
        <authorList>
            <person name="Bishop-Lilly K.A."/>
            <person name="Broomall S.M."/>
            <person name="Chain P.S."/>
            <person name="Chertkov O."/>
            <person name="Coyne S.R."/>
            <person name="Daligault H.E."/>
            <person name="Davenport K.W."/>
            <person name="Erkkila T."/>
            <person name="Frey K.G."/>
            <person name="Gibbons H.S."/>
            <person name="Gu W."/>
            <person name="Jaissle J."/>
            <person name="Johnson S.L."/>
            <person name="Koroleva G.I."/>
            <person name="Ladner J.T."/>
            <person name="Lo C.-C."/>
            <person name="Minogue T.D."/>
            <person name="Munk C."/>
            <person name="Palacios G.F."/>
            <person name="Redden C.L."/>
            <person name="Rosenzweig C.N."/>
            <person name="Scholz M.B."/>
            <person name="Teshima H."/>
            <person name="Xu Y."/>
        </authorList>
    </citation>
    <scope>NUCLEOTIDE SEQUENCE [LARGE SCALE GENOMIC DNA]</scope>
    <source>
        <strain evidence="1 2">DWS 37UF10B-2</strain>
    </source>
</reference>
<dbReference type="Proteomes" id="UP000029575">
    <property type="component" value="Unassembled WGS sequence"/>
</dbReference>
<gene>
    <name evidence="1" type="ORF">DM43_3463</name>
</gene>
<evidence type="ECO:0000313" key="1">
    <source>
        <dbReference type="EMBL" id="KGB99554.1"/>
    </source>
</evidence>